<protein>
    <submittedName>
        <fullName evidence="2">Uncharacterized protein</fullName>
    </submittedName>
</protein>
<organism evidence="2 3">
    <name type="scientific">Eumeta variegata</name>
    <name type="common">Bagworm moth</name>
    <name type="synonym">Eumeta japonica</name>
    <dbReference type="NCBI Taxonomy" id="151549"/>
    <lineage>
        <taxon>Eukaryota</taxon>
        <taxon>Metazoa</taxon>
        <taxon>Ecdysozoa</taxon>
        <taxon>Arthropoda</taxon>
        <taxon>Hexapoda</taxon>
        <taxon>Insecta</taxon>
        <taxon>Pterygota</taxon>
        <taxon>Neoptera</taxon>
        <taxon>Endopterygota</taxon>
        <taxon>Lepidoptera</taxon>
        <taxon>Glossata</taxon>
        <taxon>Ditrysia</taxon>
        <taxon>Tineoidea</taxon>
        <taxon>Psychidae</taxon>
        <taxon>Oiketicinae</taxon>
        <taxon>Eumeta</taxon>
    </lineage>
</organism>
<proteinExistence type="predicted"/>
<gene>
    <name evidence="2" type="ORF">EVAR_3246_1</name>
</gene>
<dbReference type="EMBL" id="BGZK01000020">
    <property type="protein sequence ID" value="GBP05984.1"/>
    <property type="molecule type" value="Genomic_DNA"/>
</dbReference>
<dbReference type="OrthoDB" id="414730at2759"/>
<reference evidence="2 3" key="1">
    <citation type="journal article" date="2019" name="Commun. Biol.">
        <title>The bagworm genome reveals a unique fibroin gene that provides high tensile strength.</title>
        <authorList>
            <person name="Kono N."/>
            <person name="Nakamura H."/>
            <person name="Ohtoshi R."/>
            <person name="Tomita M."/>
            <person name="Numata K."/>
            <person name="Arakawa K."/>
        </authorList>
    </citation>
    <scope>NUCLEOTIDE SEQUENCE [LARGE SCALE GENOMIC DNA]</scope>
</reference>
<evidence type="ECO:0000256" key="1">
    <source>
        <dbReference type="SAM" id="Coils"/>
    </source>
</evidence>
<name>A0A4C1SVQ3_EUMVA</name>
<accession>A0A4C1SVQ3</accession>
<comment type="caution">
    <text evidence="2">The sequence shown here is derived from an EMBL/GenBank/DDBJ whole genome shotgun (WGS) entry which is preliminary data.</text>
</comment>
<dbReference type="AlphaFoldDB" id="A0A4C1SVQ3"/>
<keyword evidence="3" id="KW-1185">Reference proteome</keyword>
<dbReference type="Proteomes" id="UP000299102">
    <property type="component" value="Unassembled WGS sequence"/>
</dbReference>
<sequence length="166" mass="19705">MCDCLVGERDDHETEIRSVVFMITKLKGELAELDVKCNDLSDQHDRLQKLVNETEPVRDEINILTLASQYIYENLVYVKRNIESFQKRSDIHNMNTRHKNDLAAHKTRLNQVNKLFNGLCVRFYNKIPAEIQNLSFAKFKRFVKRKLYGEGYYTVLEYLNEKNPWD</sequence>
<feature type="coiled-coil region" evidence="1">
    <location>
        <begin position="23"/>
        <end position="50"/>
    </location>
</feature>
<evidence type="ECO:0000313" key="2">
    <source>
        <dbReference type="EMBL" id="GBP05984.1"/>
    </source>
</evidence>
<evidence type="ECO:0000313" key="3">
    <source>
        <dbReference type="Proteomes" id="UP000299102"/>
    </source>
</evidence>
<keyword evidence="1" id="KW-0175">Coiled coil</keyword>